<feature type="compositionally biased region" description="Basic and acidic residues" evidence="1">
    <location>
        <begin position="1"/>
        <end position="10"/>
    </location>
</feature>
<accession>A0AAN7BKB0</accession>
<proteinExistence type="predicted"/>
<organism evidence="3 4">
    <name type="scientific">Podospora fimiseda</name>
    <dbReference type="NCBI Taxonomy" id="252190"/>
    <lineage>
        <taxon>Eukaryota</taxon>
        <taxon>Fungi</taxon>
        <taxon>Dikarya</taxon>
        <taxon>Ascomycota</taxon>
        <taxon>Pezizomycotina</taxon>
        <taxon>Sordariomycetes</taxon>
        <taxon>Sordariomycetidae</taxon>
        <taxon>Sordariales</taxon>
        <taxon>Podosporaceae</taxon>
        <taxon>Podospora</taxon>
    </lineage>
</organism>
<dbReference type="PROSITE" id="PS51471">
    <property type="entry name" value="FE2OG_OXY"/>
    <property type="match status" value="1"/>
</dbReference>
<evidence type="ECO:0000256" key="1">
    <source>
        <dbReference type="SAM" id="MobiDB-lite"/>
    </source>
</evidence>
<keyword evidence="4" id="KW-1185">Reference proteome</keyword>
<dbReference type="AlphaFoldDB" id="A0AAN7BKB0"/>
<feature type="region of interest" description="Disordered" evidence="1">
    <location>
        <begin position="1"/>
        <end position="83"/>
    </location>
</feature>
<reference evidence="3" key="2">
    <citation type="submission" date="2023-05" db="EMBL/GenBank/DDBJ databases">
        <authorList>
            <consortium name="Lawrence Berkeley National Laboratory"/>
            <person name="Steindorff A."/>
            <person name="Hensen N."/>
            <person name="Bonometti L."/>
            <person name="Westerberg I."/>
            <person name="Brannstrom I.O."/>
            <person name="Guillou S."/>
            <person name="Cros-Aarteil S."/>
            <person name="Calhoun S."/>
            <person name="Haridas S."/>
            <person name="Kuo A."/>
            <person name="Mondo S."/>
            <person name="Pangilinan J."/>
            <person name="Riley R."/>
            <person name="Labutti K."/>
            <person name="Andreopoulos B."/>
            <person name="Lipzen A."/>
            <person name="Chen C."/>
            <person name="Yanf M."/>
            <person name="Daum C."/>
            <person name="Ng V."/>
            <person name="Clum A."/>
            <person name="Ohm R."/>
            <person name="Martin F."/>
            <person name="Silar P."/>
            <person name="Natvig D."/>
            <person name="Lalanne C."/>
            <person name="Gautier V."/>
            <person name="Ament-Velasquez S.L."/>
            <person name="Kruys A."/>
            <person name="Hutchinson M.I."/>
            <person name="Powell A.J."/>
            <person name="Barry K."/>
            <person name="Miller A.N."/>
            <person name="Grigoriev I.V."/>
            <person name="Debuchy R."/>
            <person name="Gladieux P."/>
            <person name="Thoren M.H."/>
            <person name="Johannesson H."/>
        </authorList>
    </citation>
    <scope>NUCLEOTIDE SEQUENCE</scope>
    <source>
        <strain evidence="3">CBS 990.96</strain>
    </source>
</reference>
<name>A0AAN7BKB0_9PEZI</name>
<comment type="caution">
    <text evidence="3">The sequence shown here is derived from an EMBL/GenBank/DDBJ whole genome shotgun (WGS) entry which is preliminary data.</text>
</comment>
<dbReference type="Gene3D" id="2.60.120.620">
    <property type="entry name" value="q2cbj1_9rhob like domain"/>
    <property type="match status" value="1"/>
</dbReference>
<dbReference type="EMBL" id="MU865382">
    <property type="protein sequence ID" value="KAK4224834.1"/>
    <property type="molecule type" value="Genomic_DNA"/>
</dbReference>
<evidence type="ECO:0000313" key="4">
    <source>
        <dbReference type="Proteomes" id="UP001301958"/>
    </source>
</evidence>
<feature type="domain" description="Fe2OG dioxygenase" evidence="2">
    <location>
        <begin position="222"/>
        <end position="369"/>
    </location>
</feature>
<evidence type="ECO:0000313" key="3">
    <source>
        <dbReference type="EMBL" id="KAK4224834.1"/>
    </source>
</evidence>
<dbReference type="PANTHER" id="PTHR33099:SF7">
    <property type="entry name" value="MYND-TYPE DOMAIN-CONTAINING PROTEIN"/>
    <property type="match status" value="1"/>
</dbReference>
<feature type="region of interest" description="Disordered" evidence="1">
    <location>
        <begin position="289"/>
        <end position="334"/>
    </location>
</feature>
<dbReference type="Proteomes" id="UP001301958">
    <property type="component" value="Unassembled WGS sequence"/>
</dbReference>
<dbReference type="PANTHER" id="PTHR33099">
    <property type="entry name" value="FE2OG DIOXYGENASE DOMAIN-CONTAINING PROTEIN"/>
    <property type="match status" value="1"/>
</dbReference>
<sequence>MDDHPHYPSDKEEDENVASSPTQCDGPNPDLIRSDEESAVETDYGSNPRSQDEVLSNPGYDDETPSISSEENKSNEESDDDFPQIRKNQELSEDDQAETLEILFDLRETLTTSKKDFVFACGGSIPTTTPVTLRWDPQNDSKLASQCKLSFPDTTNQEDNIAALVNDMLPASFGHGGETVYDETYRKALQLDPSKFSTNFCPYTTGIIKEVTHALAQSFRAEASSVRAELYKLNIYQGPSGHFRSHVDTPRSPTHFGSLVVCLPLPHSGGALELEHNDKTIIFDWSNSGEQKADEQDEQDEQAEQEKGEEADEQDEQDEAEEQGENEEEDGQEVPSIQWAAFYSDCTHQVHPVTSGHRLTLTYNLYAVPHDPLSKPLTLDLPLLRQMKSILSNPHFLPKGGYLGLFTTHAYPHTSASFSIKTYLKGLDKVFWHGFQSLGCGVCLRPVVDNHEPDYFGNPRRSKPNLGNYFKICQIDQFHREYDLGFKEVHWLNEGGKEREAQYCYPSTYGNEAAASLEYSWCAIIVGIPGYDEELGGRMRLEKTFEEREKNWDDRDCEVRLLSEVWE</sequence>
<feature type="compositionally biased region" description="Acidic residues" evidence="1">
    <location>
        <begin position="295"/>
        <end position="332"/>
    </location>
</feature>
<dbReference type="InterPro" id="IPR005123">
    <property type="entry name" value="Oxoglu/Fe-dep_dioxygenase_dom"/>
</dbReference>
<protein>
    <submittedName>
        <fullName evidence="3">2og-fe oxygenase family protein</fullName>
    </submittedName>
</protein>
<gene>
    <name evidence="3" type="ORF">QBC38DRAFT_286353</name>
</gene>
<evidence type="ECO:0000259" key="2">
    <source>
        <dbReference type="PROSITE" id="PS51471"/>
    </source>
</evidence>
<reference evidence="3" key="1">
    <citation type="journal article" date="2023" name="Mol. Phylogenet. Evol.">
        <title>Genome-scale phylogeny and comparative genomics of the fungal order Sordariales.</title>
        <authorList>
            <person name="Hensen N."/>
            <person name="Bonometti L."/>
            <person name="Westerberg I."/>
            <person name="Brannstrom I.O."/>
            <person name="Guillou S."/>
            <person name="Cros-Aarteil S."/>
            <person name="Calhoun S."/>
            <person name="Haridas S."/>
            <person name="Kuo A."/>
            <person name="Mondo S."/>
            <person name="Pangilinan J."/>
            <person name="Riley R."/>
            <person name="LaButti K."/>
            <person name="Andreopoulos B."/>
            <person name="Lipzen A."/>
            <person name="Chen C."/>
            <person name="Yan M."/>
            <person name="Daum C."/>
            <person name="Ng V."/>
            <person name="Clum A."/>
            <person name="Steindorff A."/>
            <person name="Ohm R.A."/>
            <person name="Martin F."/>
            <person name="Silar P."/>
            <person name="Natvig D.O."/>
            <person name="Lalanne C."/>
            <person name="Gautier V."/>
            <person name="Ament-Velasquez S.L."/>
            <person name="Kruys A."/>
            <person name="Hutchinson M.I."/>
            <person name="Powell A.J."/>
            <person name="Barry K."/>
            <person name="Miller A.N."/>
            <person name="Grigoriev I.V."/>
            <person name="Debuchy R."/>
            <person name="Gladieux P."/>
            <person name="Hiltunen Thoren M."/>
            <person name="Johannesson H."/>
        </authorList>
    </citation>
    <scope>NUCLEOTIDE SEQUENCE</scope>
    <source>
        <strain evidence="3">CBS 990.96</strain>
    </source>
</reference>